<keyword evidence="2" id="KW-0808">Transferase</keyword>
<dbReference type="Gene3D" id="3.40.50.720">
    <property type="entry name" value="NAD(P)-binding Rossmann-like Domain"/>
    <property type="match status" value="1"/>
</dbReference>
<dbReference type="SUPFAM" id="SSF53448">
    <property type="entry name" value="Nucleotide-diphospho-sugar transferases"/>
    <property type="match status" value="1"/>
</dbReference>
<organism evidence="4 5">
    <name type="scientific">Lacrimispora xylanolytica</name>
    <dbReference type="NCBI Taxonomy" id="29375"/>
    <lineage>
        <taxon>Bacteria</taxon>
        <taxon>Bacillati</taxon>
        <taxon>Bacillota</taxon>
        <taxon>Clostridia</taxon>
        <taxon>Lachnospirales</taxon>
        <taxon>Lachnospiraceae</taxon>
        <taxon>Lacrimispora</taxon>
    </lineage>
</organism>
<keyword evidence="5" id="KW-1185">Reference proteome</keyword>
<dbReference type="Proteomes" id="UP001163115">
    <property type="component" value="Chromosome"/>
</dbReference>
<protein>
    <submittedName>
        <fullName evidence="4">Glycosyltransferase family 2 protein</fullName>
    </submittedName>
</protein>
<dbReference type="Gene3D" id="3.90.550.10">
    <property type="entry name" value="Spore Coat Polysaccharide Biosynthesis Protein SpsA, Chain A"/>
    <property type="match status" value="1"/>
</dbReference>
<proteinExistence type="predicted"/>
<accession>A0ABY7ABN7</accession>
<feature type="domain" description="Glycosyltransferase 2-like" evidence="3">
    <location>
        <begin position="7"/>
        <end position="135"/>
    </location>
</feature>
<name>A0ABY7ABN7_9FIRM</name>
<reference evidence="4" key="1">
    <citation type="submission" date="2022-11" db="EMBL/GenBank/DDBJ databases">
        <title>Lacrimispora xylanolytica sy1, complete genome.</title>
        <authorList>
            <person name="Choi S."/>
        </authorList>
    </citation>
    <scope>NUCLEOTIDE SEQUENCE</scope>
    <source>
        <strain evidence="4">Sy1</strain>
    </source>
</reference>
<dbReference type="PANTHER" id="PTHR22916">
    <property type="entry name" value="GLYCOSYLTRANSFERASE"/>
    <property type="match status" value="1"/>
</dbReference>
<evidence type="ECO:0000259" key="3">
    <source>
        <dbReference type="Pfam" id="PF00535"/>
    </source>
</evidence>
<dbReference type="RefSeq" id="WP_268115319.1">
    <property type="nucleotide sequence ID" value="NZ_CP113524.1"/>
</dbReference>
<evidence type="ECO:0000313" key="4">
    <source>
        <dbReference type="EMBL" id="WAJ24097.1"/>
    </source>
</evidence>
<dbReference type="InterPro" id="IPR029044">
    <property type="entry name" value="Nucleotide-diphossugar_trans"/>
</dbReference>
<dbReference type="CDD" id="cd00761">
    <property type="entry name" value="Glyco_tranf_GTA_type"/>
    <property type="match status" value="1"/>
</dbReference>
<dbReference type="InterPro" id="IPR001173">
    <property type="entry name" value="Glyco_trans_2-like"/>
</dbReference>
<dbReference type="Pfam" id="PF00535">
    <property type="entry name" value="Glycos_transf_2"/>
    <property type="match status" value="1"/>
</dbReference>
<gene>
    <name evidence="4" type="ORF">OW255_00800</name>
</gene>
<dbReference type="EMBL" id="CP113524">
    <property type="protein sequence ID" value="WAJ24097.1"/>
    <property type="molecule type" value="Genomic_DNA"/>
</dbReference>
<sequence>MMKELLSVIITAYNVEQYLEQCIESVLHQSYIDIEIIVVNDGSDDNSSIIIDRFASKNPRIKVIHKKNEGVIKARYDGIRIANGDFVTFVDGDDWIEPDMYTNLMESLLKNNADMIASGIIRYYSDSYKKFEKNIIEAGYYNKFQIIEHIIPNMLWDLKNDKHGIDPSLCTKIFNCHKLFKSMCKLIQEKYEFHYGEDIAILYPFILNIDSIVISDQKYYYHRQRRHNELANYITDENYLEKLFDLYKYLKGEFYSNKNLLIEQLDYFYINSVNIRKKCYNELAETVKYMFPFDRITKGSKIVLYGAGVVGNTFYNQLLKLNYCKVILWVDKNYLNYSTKNVDIKSVSDILTVEYDHIVICSSTKEISDCIKQELIEMGIEQDIIV</sequence>
<evidence type="ECO:0000313" key="5">
    <source>
        <dbReference type="Proteomes" id="UP001163115"/>
    </source>
</evidence>
<keyword evidence="1" id="KW-0328">Glycosyltransferase</keyword>
<dbReference type="PANTHER" id="PTHR22916:SF51">
    <property type="entry name" value="GLYCOSYLTRANSFERASE EPSH-RELATED"/>
    <property type="match status" value="1"/>
</dbReference>
<evidence type="ECO:0000256" key="2">
    <source>
        <dbReference type="ARBA" id="ARBA00022679"/>
    </source>
</evidence>
<evidence type="ECO:0000256" key="1">
    <source>
        <dbReference type="ARBA" id="ARBA00022676"/>
    </source>
</evidence>